<dbReference type="InterPro" id="IPR036388">
    <property type="entry name" value="WH-like_DNA-bd_sf"/>
</dbReference>
<evidence type="ECO:0000256" key="6">
    <source>
        <dbReference type="PROSITE-ProRule" id="PRU01091"/>
    </source>
</evidence>
<protein>
    <submittedName>
        <fullName evidence="8">AfsR/SARP family transcriptional regulator</fullName>
    </submittedName>
</protein>
<keyword evidence="3" id="KW-0805">Transcription regulation</keyword>
<name>A0ABU2SBZ0_9ACTN</name>
<sequence length="276" mass="31176">MQLNLIGRFEIVTDDGREYTINAPKISRMLALLALQPRGVVATDLLIQELWGENPPRGALRTLQTHVYHARKLLMEEKVTEPDRDLLVTRAPGYELQVDDDEVDTISFERLIQRAQWELTAGRVERADEQVSRALGMWRGPVLSNVPVGCVLAGRVARVEELRIRALELHIETGTLLGRHRELLPDLRTLVHDYPLHEWFHGQLISALHQVGRRGEALQAYQDLYQILSTELGLQPSDDVQRLQAEILNGAGSEMFLRRPRPDDFGHGPVAASLSA</sequence>
<comment type="caution">
    <text evidence="8">The sequence shown here is derived from an EMBL/GenBank/DDBJ whole genome shotgun (WGS) entry which is preliminary data.</text>
</comment>
<evidence type="ECO:0000256" key="4">
    <source>
        <dbReference type="ARBA" id="ARBA00023125"/>
    </source>
</evidence>
<dbReference type="PANTHER" id="PTHR35807">
    <property type="entry name" value="TRANSCRIPTIONAL REGULATOR REDD-RELATED"/>
    <property type="match status" value="1"/>
</dbReference>
<reference evidence="9" key="1">
    <citation type="submission" date="2023-07" db="EMBL/GenBank/DDBJ databases">
        <title>30 novel species of actinomycetes from the DSMZ collection.</title>
        <authorList>
            <person name="Nouioui I."/>
        </authorList>
    </citation>
    <scope>NUCLEOTIDE SEQUENCE [LARGE SCALE GENOMIC DNA]</scope>
    <source>
        <strain evidence="9">DSM 41886</strain>
    </source>
</reference>
<dbReference type="InterPro" id="IPR011990">
    <property type="entry name" value="TPR-like_helical_dom_sf"/>
</dbReference>
<dbReference type="Pfam" id="PF00486">
    <property type="entry name" value="Trans_reg_C"/>
    <property type="match status" value="1"/>
</dbReference>
<dbReference type="Gene3D" id="1.25.40.10">
    <property type="entry name" value="Tetratricopeptide repeat domain"/>
    <property type="match status" value="1"/>
</dbReference>
<proteinExistence type="inferred from homology"/>
<dbReference type="InterPro" id="IPR051677">
    <property type="entry name" value="AfsR-DnrI-RedD_regulator"/>
</dbReference>
<dbReference type="InterPro" id="IPR016032">
    <property type="entry name" value="Sig_transdc_resp-reg_C-effctor"/>
</dbReference>
<dbReference type="PANTHER" id="PTHR35807:SF1">
    <property type="entry name" value="TRANSCRIPTIONAL REGULATOR REDD"/>
    <property type="match status" value="1"/>
</dbReference>
<dbReference type="SMART" id="SM00862">
    <property type="entry name" value="Trans_reg_C"/>
    <property type="match status" value="1"/>
</dbReference>
<dbReference type="Gene3D" id="1.10.10.10">
    <property type="entry name" value="Winged helix-like DNA-binding domain superfamily/Winged helix DNA-binding domain"/>
    <property type="match status" value="1"/>
</dbReference>
<comment type="similarity">
    <text evidence="1">Belongs to the AfsR/DnrI/RedD regulatory family.</text>
</comment>
<evidence type="ECO:0000256" key="2">
    <source>
        <dbReference type="ARBA" id="ARBA00023012"/>
    </source>
</evidence>
<evidence type="ECO:0000313" key="9">
    <source>
        <dbReference type="Proteomes" id="UP001183615"/>
    </source>
</evidence>
<evidence type="ECO:0000256" key="1">
    <source>
        <dbReference type="ARBA" id="ARBA00005820"/>
    </source>
</evidence>
<evidence type="ECO:0000259" key="7">
    <source>
        <dbReference type="PROSITE" id="PS51755"/>
    </source>
</evidence>
<dbReference type="PROSITE" id="PS51755">
    <property type="entry name" value="OMPR_PHOB"/>
    <property type="match status" value="1"/>
</dbReference>
<keyword evidence="5" id="KW-0804">Transcription</keyword>
<dbReference type="RefSeq" id="WP_311620652.1">
    <property type="nucleotide sequence ID" value="NZ_JAVREV010000020.1"/>
</dbReference>
<dbReference type="EMBL" id="JAVREV010000020">
    <property type="protein sequence ID" value="MDT0446496.1"/>
    <property type="molecule type" value="Genomic_DNA"/>
</dbReference>
<dbReference type="SUPFAM" id="SSF48452">
    <property type="entry name" value="TPR-like"/>
    <property type="match status" value="1"/>
</dbReference>
<accession>A0ABU2SBZ0</accession>
<dbReference type="SUPFAM" id="SSF46894">
    <property type="entry name" value="C-terminal effector domain of the bipartite response regulators"/>
    <property type="match status" value="1"/>
</dbReference>
<gene>
    <name evidence="8" type="ORF">RM779_28445</name>
</gene>
<keyword evidence="4 6" id="KW-0238">DNA-binding</keyword>
<dbReference type="Pfam" id="PF03704">
    <property type="entry name" value="BTAD"/>
    <property type="match status" value="1"/>
</dbReference>
<feature type="DNA-binding region" description="OmpR/PhoB-type" evidence="6">
    <location>
        <begin position="1"/>
        <end position="98"/>
    </location>
</feature>
<evidence type="ECO:0000256" key="5">
    <source>
        <dbReference type="ARBA" id="ARBA00023163"/>
    </source>
</evidence>
<evidence type="ECO:0000313" key="8">
    <source>
        <dbReference type="EMBL" id="MDT0446496.1"/>
    </source>
</evidence>
<organism evidence="8 9">
    <name type="scientific">Streptomyces johnsoniae</name>
    <dbReference type="NCBI Taxonomy" id="3075532"/>
    <lineage>
        <taxon>Bacteria</taxon>
        <taxon>Bacillati</taxon>
        <taxon>Actinomycetota</taxon>
        <taxon>Actinomycetes</taxon>
        <taxon>Kitasatosporales</taxon>
        <taxon>Streptomycetaceae</taxon>
        <taxon>Streptomyces</taxon>
    </lineage>
</organism>
<keyword evidence="9" id="KW-1185">Reference proteome</keyword>
<dbReference type="InterPro" id="IPR001867">
    <property type="entry name" value="OmpR/PhoB-type_DNA-bd"/>
</dbReference>
<feature type="domain" description="OmpR/PhoB-type" evidence="7">
    <location>
        <begin position="1"/>
        <end position="98"/>
    </location>
</feature>
<dbReference type="SMART" id="SM01043">
    <property type="entry name" value="BTAD"/>
    <property type="match status" value="1"/>
</dbReference>
<evidence type="ECO:0000256" key="3">
    <source>
        <dbReference type="ARBA" id="ARBA00023015"/>
    </source>
</evidence>
<dbReference type="InterPro" id="IPR005158">
    <property type="entry name" value="BTAD"/>
</dbReference>
<dbReference type="CDD" id="cd15831">
    <property type="entry name" value="BTAD"/>
    <property type="match status" value="1"/>
</dbReference>
<dbReference type="Proteomes" id="UP001183615">
    <property type="component" value="Unassembled WGS sequence"/>
</dbReference>
<keyword evidence="2" id="KW-0902">Two-component regulatory system</keyword>